<keyword evidence="1" id="KW-0812">Transmembrane</keyword>
<keyword evidence="1" id="KW-0472">Membrane</keyword>
<feature type="transmembrane region" description="Helical" evidence="1">
    <location>
        <begin position="7"/>
        <end position="27"/>
    </location>
</feature>
<dbReference type="HOGENOM" id="CLU_2279567_0_0_1"/>
<proteinExistence type="predicted"/>
<dbReference type="InParanoid" id="A7TT62"/>
<protein>
    <submittedName>
        <fullName evidence="2">Tkp4 protein</fullName>
    </submittedName>
</protein>
<gene>
    <name evidence="2" type="ORF">Kpol_544p4</name>
</gene>
<organism evidence="3">
    <name type="scientific">Vanderwaltozyma polyspora (strain ATCC 22028 / DSM 70294 / BCRC 21397 / CBS 2163 / NBRC 10782 / NRRL Y-8283 / UCD 57-17)</name>
    <name type="common">Kluyveromyces polysporus</name>
    <dbReference type="NCBI Taxonomy" id="436907"/>
    <lineage>
        <taxon>Eukaryota</taxon>
        <taxon>Fungi</taxon>
        <taxon>Dikarya</taxon>
        <taxon>Ascomycota</taxon>
        <taxon>Saccharomycotina</taxon>
        <taxon>Saccharomycetes</taxon>
        <taxon>Saccharomycetales</taxon>
        <taxon>Saccharomycetaceae</taxon>
        <taxon>Vanderwaltozyma</taxon>
    </lineage>
</organism>
<accession>A7TT62</accession>
<evidence type="ECO:0000256" key="1">
    <source>
        <dbReference type="SAM" id="Phobius"/>
    </source>
</evidence>
<dbReference type="GeneID" id="5542552"/>
<dbReference type="AlphaFoldDB" id="A7TT62"/>
<dbReference type="Proteomes" id="UP000000267">
    <property type="component" value="Unassembled WGS sequence"/>
</dbReference>
<name>A7TT62_VANPO</name>
<dbReference type="EMBL" id="DS480545">
    <property type="protein sequence ID" value="EDO14547.1"/>
    <property type="molecule type" value="Genomic_DNA"/>
</dbReference>
<sequence>MVRFMFHVEYVVSYSVIVAALLVWGLLSNTESQIAIVATLTWRRWDNVHVTIDCISYKVYVLTSSVYIKGTTLQFRYIRLFMLYRLLCYKRRSELPFTRPLQ</sequence>
<evidence type="ECO:0000313" key="3">
    <source>
        <dbReference type="Proteomes" id="UP000000267"/>
    </source>
</evidence>
<keyword evidence="3" id="KW-1185">Reference proteome</keyword>
<dbReference type="RefSeq" id="XP_001642405.1">
    <property type="nucleotide sequence ID" value="XM_001642355.1"/>
</dbReference>
<dbReference type="KEGG" id="vpo:Kpol_544p4"/>
<reference evidence="2 3" key="1">
    <citation type="journal article" date="2007" name="Proc. Natl. Acad. Sci. U.S.A.">
        <title>Independent sorting-out of thousands of duplicated gene pairs in two yeast species descended from a whole-genome duplication.</title>
        <authorList>
            <person name="Scannell D.R."/>
            <person name="Frank A.C."/>
            <person name="Conant G.C."/>
            <person name="Byrne K.P."/>
            <person name="Woolfit M."/>
            <person name="Wolfe K.H."/>
        </authorList>
    </citation>
    <scope>NUCLEOTIDE SEQUENCE [LARGE SCALE GENOMIC DNA]</scope>
    <source>
        <strain evidence="3">ATCC 22028 / DSM 70294 / BCRC 21397 / CBS 2163 / NBRC 10782 / NRRL Y-8283 / UCD 57-17</strain>
    </source>
</reference>
<keyword evidence="1" id="KW-1133">Transmembrane helix</keyword>
<evidence type="ECO:0000313" key="2">
    <source>
        <dbReference type="EMBL" id="EDO14547.1"/>
    </source>
</evidence>